<dbReference type="SMART" id="SM00419">
    <property type="entry name" value="HTH_CRP"/>
    <property type="match status" value="1"/>
</dbReference>
<feature type="domain" description="Cyclic nucleotide-binding" evidence="4">
    <location>
        <begin position="12"/>
        <end position="132"/>
    </location>
</feature>
<dbReference type="Proteomes" id="UP000782312">
    <property type="component" value="Unassembled WGS sequence"/>
</dbReference>
<dbReference type="Gene3D" id="2.60.120.10">
    <property type="entry name" value="Jelly Rolls"/>
    <property type="match status" value="1"/>
</dbReference>
<evidence type="ECO:0000256" key="3">
    <source>
        <dbReference type="ARBA" id="ARBA00023163"/>
    </source>
</evidence>
<dbReference type="Pfam" id="PF13545">
    <property type="entry name" value="HTH_Crp_2"/>
    <property type="match status" value="1"/>
</dbReference>
<keyword evidence="3" id="KW-0804">Transcription</keyword>
<dbReference type="GO" id="GO:0003700">
    <property type="term" value="F:DNA-binding transcription factor activity"/>
    <property type="evidence" value="ECO:0007669"/>
    <property type="project" value="TreeGrafter"/>
</dbReference>
<organism evidence="6 7">
    <name type="scientific">Tectimicrobiota bacterium</name>
    <dbReference type="NCBI Taxonomy" id="2528274"/>
    <lineage>
        <taxon>Bacteria</taxon>
        <taxon>Pseudomonadati</taxon>
        <taxon>Nitrospinota/Tectimicrobiota group</taxon>
        <taxon>Candidatus Tectimicrobiota</taxon>
    </lineage>
</organism>
<evidence type="ECO:0000313" key="7">
    <source>
        <dbReference type="Proteomes" id="UP000782312"/>
    </source>
</evidence>
<comment type="caution">
    <text evidence="6">The sequence shown here is derived from an EMBL/GenBank/DDBJ whole genome shotgun (WGS) entry which is preliminary data.</text>
</comment>
<dbReference type="InterPro" id="IPR018488">
    <property type="entry name" value="cNMP-bd_CS"/>
</dbReference>
<dbReference type="InterPro" id="IPR036388">
    <property type="entry name" value="WH-like_DNA-bd_sf"/>
</dbReference>
<dbReference type="InterPro" id="IPR012318">
    <property type="entry name" value="HTH_CRP"/>
</dbReference>
<reference evidence="6" key="1">
    <citation type="submission" date="2020-07" db="EMBL/GenBank/DDBJ databases">
        <title>Huge and variable diversity of episymbiotic CPR bacteria and DPANN archaea in groundwater ecosystems.</title>
        <authorList>
            <person name="He C.Y."/>
            <person name="Keren R."/>
            <person name="Whittaker M."/>
            <person name="Farag I.F."/>
            <person name="Doudna J."/>
            <person name="Cate J.H.D."/>
            <person name="Banfield J.F."/>
        </authorList>
    </citation>
    <scope>NUCLEOTIDE SEQUENCE</scope>
    <source>
        <strain evidence="6">NC_groundwater_763_Ag_S-0.2um_68_21</strain>
    </source>
</reference>
<dbReference type="SUPFAM" id="SSF51206">
    <property type="entry name" value="cAMP-binding domain-like"/>
    <property type="match status" value="1"/>
</dbReference>
<dbReference type="PRINTS" id="PR00034">
    <property type="entry name" value="HTHCRP"/>
</dbReference>
<feature type="domain" description="HTH crp-type" evidence="5">
    <location>
        <begin position="146"/>
        <end position="220"/>
    </location>
</feature>
<dbReference type="AlphaFoldDB" id="A0A932I3E5"/>
<dbReference type="SMART" id="SM00100">
    <property type="entry name" value="cNMP"/>
    <property type="match status" value="1"/>
</dbReference>
<dbReference type="InterPro" id="IPR014710">
    <property type="entry name" value="RmlC-like_jellyroll"/>
</dbReference>
<evidence type="ECO:0000259" key="4">
    <source>
        <dbReference type="PROSITE" id="PS50042"/>
    </source>
</evidence>
<dbReference type="PROSITE" id="PS51063">
    <property type="entry name" value="HTH_CRP_2"/>
    <property type="match status" value="1"/>
</dbReference>
<dbReference type="GO" id="GO:0003677">
    <property type="term" value="F:DNA binding"/>
    <property type="evidence" value="ECO:0007669"/>
    <property type="project" value="UniProtKB-KW"/>
</dbReference>
<name>A0A932I3E5_UNCTE</name>
<dbReference type="InterPro" id="IPR000595">
    <property type="entry name" value="cNMP-bd_dom"/>
</dbReference>
<gene>
    <name evidence="6" type="ORF">HYZ11_15610</name>
</gene>
<dbReference type="Pfam" id="PF00027">
    <property type="entry name" value="cNMP_binding"/>
    <property type="match status" value="1"/>
</dbReference>
<dbReference type="SUPFAM" id="SSF46785">
    <property type="entry name" value="Winged helix' DNA-binding domain"/>
    <property type="match status" value="1"/>
</dbReference>
<accession>A0A932I3E5</accession>
<dbReference type="PANTHER" id="PTHR24567:SF74">
    <property type="entry name" value="HTH-TYPE TRANSCRIPTIONAL REGULATOR ARCR"/>
    <property type="match status" value="1"/>
</dbReference>
<sequence>MGFESVLGQVSLFAHLPNESLEVLGKQLQHRRFDREQIIFHKNDPGSTLYIIISGKVKILLPSAEGENVIVALLSTGEFFGELSLFDGAPRSATAVAAESTEILTLDKDDFNRYILENPRAAIVILSELSLRLRRTDELLSDAAFCNLATRLAKRLTDLASRYGQPGPQGAVRINLRLKQQDLADMSGATRESVNKVLKAFKEQRLIHWSKGIITLMEPGTMRHKAR</sequence>
<proteinExistence type="predicted"/>
<dbReference type="CDD" id="cd00038">
    <property type="entry name" value="CAP_ED"/>
    <property type="match status" value="1"/>
</dbReference>
<evidence type="ECO:0000256" key="2">
    <source>
        <dbReference type="ARBA" id="ARBA00023125"/>
    </source>
</evidence>
<dbReference type="PANTHER" id="PTHR24567">
    <property type="entry name" value="CRP FAMILY TRANSCRIPTIONAL REGULATORY PROTEIN"/>
    <property type="match status" value="1"/>
</dbReference>
<dbReference type="InterPro" id="IPR050397">
    <property type="entry name" value="Env_Response_Regulators"/>
</dbReference>
<keyword evidence="2" id="KW-0238">DNA-binding</keyword>
<dbReference type="PROSITE" id="PS50042">
    <property type="entry name" value="CNMP_BINDING_3"/>
    <property type="match status" value="1"/>
</dbReference>
<dbReference type="EMBL" id="JACPUR010000037">
    <property type="protein sequence ID" value="MBI3129032.1"/>
    <property type="molecule type" value="Genomic_DNA"/>
</dbReference>
<dbReference type="Gene3D" id="1.10.10.10">
    <property type="entry name" value="Winged helix-like DNA-binding domain superfamily/Winged helix DNA-binding domain"/>
    <property type="match status" value="1"/>
</dbReference>
<dbReference type="GO" id="GO:0005829">
    <property type="term" value="C:cytosol"/>
    <property type="evidence" value="ECO:0007669"/>
    <property type="project" value="TreeGrafter"/>
</dbReference>
<evidence type="ECO:0000313" key="6">
    <source>
        <dbReference type="EMBL" id="MBI3129032.1"/>
    </source>
</evidence>
<keyword evidence="1" id="KW-0805">Transcription regulation</keyword>
<dbReference type="PROSITE" id="PS00889">
    <property type="entry name" value="CNMP_BINDING_2"/>
    <property type="match status" value="1"/>
</dbReference>
<dbReference type="InterPro" id="IPR036390">
    <property type="entry name" value="WH_DNA-bd_sf"/>
</dbReference>
<evidence type="ECO:0000259" key="5">
    <source>
        <dbReference type="PROSITE" id="PS51063"/>
    </source>
</evidence>
<dbReference type="InterPro" id="IPR018490">
    <property type="entry name" value="cNMP-bd_dom_sf"/>
</dbReference>
<evidence type="ECO:0000256" key="1">
    <source>
        <dbReference type="ARBA" id="ARBA00023015"/>
    </source>
</evidence>
<protein>
    <submittedName>
        <fullName evidence="6">Crp/Fnr family transcriptional regulator</fullName>
    </submittedName>
</protein>